<evidence type="ECO:0000313" key="4">
    <source>
        <dbReference type="Proteomes" id="UP000237752"/>
    </source>
</evidence>
<keyword evidence="2" id="KW-0472">Membrane</keyword>
<feature type="transmembrane region" description="Helical" evidence="2">
    <location>
        <begin position="190"/>
        <end position="211"/>
    </location>
</feature>
<dbReference type="RefSeq" id="WP_202862378.1">
    <property type="nucleotide sequence ID" value="NZ_PVUE01000002.1"/>
</dbReference>
<feature type="transmembrane region" description="Helical" evidence="2">
    <location>
        <begin position="89"/>
        <end position="107"/>
    </location>
</feature>
<feature type="region of interest" description="Disordered" evidence="1">
    <location>
        <begin position="236"/>
        <end position="312"/>
    </location>
</feature>
<keyword evidence="2 3" id="KW-0812">Transmembrane</keyword>
<organism evidence="3 4">
    <name type="scientific">Antricoccus suffuscus</name>
    <dbReference type="NCBI Taxonomy" id="1629062"/>
    <lineage>
        <taxon>Bacteria</taxon>
        <taxon>Bacillati</taxon>
        <taxon>Actinomycetota</taxon>
        <taxon>Actinomycetes</taxon>
        <taxon>Geodermatophilales</taxon>
        <taxon>Antricoccaceae</taxon>
        <taxon>Antricoccus</taxon>
    </lineage>
</organism>
<sequence length="312" mass="33109">MSAGISTSQLALDWSSGLTSAWASIASFVPKLVIFLIVMLIGWLIAKAVSKLVRMVLDKVGFARLLDRSGISKFFQNSNFTAITLIEKLVYYFILLITLQLALSAFGPTNPVSAIVNDIVAWLPKAIVAIIIVVIAAAVARVVRDLLSGSLSALSYGATLAKIASWFIIALGVIAALNQIGIGLAVTTPVLVVVLATIAGVIIVGVGGGLIGPMRQRWDGWLDQMSADTKAAKEHNQTRTANRQGQGQYPVAGQGQRPAAQGQPQNYPAQEQFQSPQGAQQFAPPPGASPQQGYPDDRPTQQFDAGNRPPQP</sequence>
<dbReference type="Pfam" id="PF05552">
    <property type="entry name" value="MS_channel_1st_1"/>
    <property type="match status" value="2"/>
</dbReference>
<dbReference type="Gene3D" id="1.10.287.1260">
    <property type="match status" value="1"/>
</dbReference>
<dbReference type="Proteomes" id="UP000237752">
    <property type="component" value="Unassembled WGS sequence"/>
</dbReference>
<dbReference type="InterPro" id="IPR008910">
    <property type="entry name" value="MSC_TM_helix"/>
</dbReference>
<name>A0A2T1A504_9ACTN</name>
<gene>
    <name evidence="3" type="ORF">CLV47_102376</name>
</gene>
<dbReference type="EMBL" id="PVUE01000002">
    <property type="protein sequence ID" value="PRZ43685.1"/>
    <property type="molecule type" value="Genomic_DNA"/>
</dbReference>
<comment type="caution">
    <text evidence="3">The sequence shown here is derived from an EMBL/GenBank/DDBJ whole genome shotgun (WGS) entry which is preliminary data.</text>
</comment>
<feature type="transmembrane region" description="Helical" evidence="2">
    <location>
        <begin position="119"/>
        <end position="143"/>
    </location>
</feature>
<feature type="transmembrane region" description="Helical" evidence="2">
    <location>
        <begin position="20"/>
        <end position="45"/>
    </location>
</feature>
<protein>
    <submittedName>
        <fullName evidence="3">Putative transporter (Transmembrane protein)</fullName>
    </submittedName>
</protein>
<proteinExistence type="predicted"/>
<evidence type="ECO:0000256" key="1">
    <source>
        <dbReference type="SAM" id="MobiDB-lite"/>
    </source>
</evidence>
<dbReference type="AlphaFoldDB" id="A0A2T1A504"/>
<reference evidence="3 4" key="1">
    <citation type="submission" date="2018-03" db="EMBL/GenBank/DDBJ databases">
        <title>Genomic Encyclopedia of Archaeal and Bacterial Type Strains, Phase II (KMG-II): from individual species to whole genera.</title>
        <authorList>
            <person name="Goeker M."/>
        </authorList>
    </citation>
    <scope>NUCLEOTIDE SEQUENCE [LARGE SCALE GENOMIC DNA]</scope>
    <source>
        <strain evidence="3 4">DSM 100065</strain>
    </source>
</reference>
<keyword evidence="2" id="KW-1133">Transmembrane helix</keyword>
<feature type="compositionally biased region" description="Low complexity" evidence="1">
    <location>
        <begin position="250"/>
        <end position="265"/>
    </location>
</feature>
<accession>A0A2T1A504</accession>
<feature type="transmembrane region" description="Helical" evidence="2">
    <location>
        <begin position="163"/>
        <end position="184"/>
    </location>
</feature>
<evidence type="ECO:0000313" key="3">
    <source>
        <dbReference type="EMBL" id="PRZ43685.1"/>
    </source>
</evidence>
<feature type="compositionally biased region" description="Polar residues" evidence="1">
    <location>
        <begin position="238"/>
        <end position="247"/>
    </location>
</feature>
<keyword evidence="4" id="KW-1185">Reference proteome</keyword>
<feature type="compositionally biased region" description="Low complexity" evidence="1">
    <location>
        <begin position="272"/>
        <end position="282"/>
    </location>
</feature>
<evidence type="ECO:0000256" key="2">
    <source>
        <dbReference type="SAM" id="Phobius"/>
    </source>
</evidence>